<feature type="chain" id="PRO_5044835864" description="MD-2-related lipid-recognition domain-containing protein" evidence="7">
    <location>
        <begin position="24"/>
        <end position="173"/>
    </location>
</feature>
<evidence type="ECO:0000256" key="7">
    <source>
        <dbReference type="SAM" id="SignalP"/>
    </source>
</evidence>
<sequence>MAARAVNWILLFVSTVFVVGVNGRSISPLNSDFRPCSSWRKYPITIKDVLIDPDPVVSGDPVTFTVPATSNHELQGGTVIISVSLYGFKVHSERDDLCSKTQCPIKGDFELSSSQELPPLTPPGRYKVKFQVLDPDGIEQACATVGFTIIWRPPMAKSVTAEALRIEENVSSD</sequence>
<evidence type="ECO:0000313" key="10">
    <source>
        <dbReference type="Proteomes" id="UP001633002"/>
    </source>
</evidence>
<dbReference type="InterPro" id="IPR003172">
    <property type="entry name" value="ML_dom"/>
</dbReference>
<evidence type="ECO:0000256" key="5">
    <source>
        <dbReference type="ARBA" id="ARBA00022729"/>
    </source>
</evidence>
<dbReference type="Pfam" id="PF02221">
    <property type="entry name" value="E1_DerP2_DerF2"/>
    <property type="match status" value="1"/>
</dbReference>
<comment type="similarity">
    <text evidence="2">Belongs to the NPC2 family.</text>
</comment>
<accession>A0ABD3I686</accession>
<evidence type="ECO:0000256" key="6">
    <source>
        <dbReference type="ARBA" id="ARBA00023055"/>
    </source>
</evidence>
<evidence type="ECO:0000256" key="3">
    <source>
        <dbReference type="ARBA" id="ARBA00011245"/>
    </source>
</evidence>
<comment type="subunit">
    <text evidence="3">Monomer.</text>
</comment>
<evidence type="ECO:0000256" key="1">
    <source>
        <dbReference type="ARBA" id="ARBA00002053"/>
    </source>
</evidence>
<organism evidence="9 10">
    <name type="scientific">Riccia sorocarpa</name>
    <dbReference type="NCBI Taxonomy" id="122646"/>
    <lineage>
        <taxon>Eukaryota</taxon>
        <taxon>Viridiplantae</taxon>
        <taxon>Streptophyta</taxon>
        <taxon>Embryophyta</taxon>
        <taxon>Marchantiophyta</taxon>
        <taxon>Marchantiopsida</taxon>
        <taxon>Marchantiidae</taxon>
        <taxon>Marchantiales</taxon>
        <taxon>Ricciaceae</taxon>
        <taxon>Riccia</taxon>
    </lineage>
</organism>
<keyword evidence="5 7" id="KW-0732">Signal</keyword>
<keyword evidence="10" id="KW-1185">Reference proteome</keyword>
<name>A0ABD3I686_9MARC</name>
<gene>
    <name evidence="9" type="ORF">R1sor_012635</name>
</gene>
<dbReference type="PANTHER" id="PTHR11306">
    <property type="entry name" value="NIEMANN PICK TYPE C2 PROTEIN NPC2-RELATED"/>
    <property type="match status" value="1"/>
</dbReference>
<comment type="function">
    <text evidence="1">Catalyzes the intermembrane transfer of phosphatidylglycerol and phosphatidylinositol.</text>
</comment>
<dbReference type="GO" id="GO:0006869">
    <property type="term" value="P:lipid transport"/>
    <property type="evidence" value="ECO:0007669"/>
    <property type="project" value="UniProtKB-KW"/>
</dbReference>
<evidence type="ECO:0000256" key="4">
    <source>
        <dbReference type="ARBA" id="ARBA00022448"/>
    </source>
</evidence>
<keyword evidence="6" id="KW-0445">Lipid transport</keyword>
<evidence type="ECO:0000256" key="2">
    <source>
        <dbReference type="ARBA" id="ARBA00006370"/>
    </source>
</evidence>
<feature type="signal peptide" evidence="7">
    <location>
        <begin position="1"/>
        <end position="23"/>
    </location>
</feature>
<dbReference type="InterPro" id="IPR014756">
    <property type="entry name" value="Ig_E-set"/>
</dbReference>
<dbReference type="SUPFAM" id="SSF81296">
    <property type="entry name" value="E set domains"/>
    <property type="match status" value="1"/>
</dbReference>
<dbReference type="InterPro" id="IPR039670">
    <property type="entry name" value="NPC2-like"/>
</dbReference>
<reference evidence="9 10" key="1">
    <citation type="submission" date="2024-09" db="EMBL/GenBank/DDBJ databases">
        <title>Chromosome-scale assembly of Riccia sorocarpa.</title>
        <authorList>
            <person name="Paukszto L."/>
        </authorList>
    </citation>
    <scope>NUCLEOTIDE SEQUENCE [LARGE SCALE GENOMIC DNA]</scope>
    <source>
        <strain evidence="9">LP-2024</strain>
        <tissue evidence="9">Aerial parts of the thallus</tissue>
    </source>
</reference>
<proteinExistence type="inferred from homology"/>
<dbReference type="Gene3D" id="2.60.40.770">
    <property type="match status" value="1"/>
</dbReference>
<dbReference type="AlphaFoldDB" id="A0ABD3I686"/>
<feature type="domain" description="MD-2-related lipid-recognition" evidence="8">
    <location>
        <begin position="33"/>
        <end position="147"/>
    </location>
</feature>
<comment type="caution">
    <text evidence="9">The sequence shown here is derived from an EMBL/GenBank/DDBJ whole genome shotgun (WGS) entry which is preliminary data.</text>
</comment>
<dbReference type="PANTHER" id="PTHR11306:SF0">
    <property type="entry name" value="PHOSPHATIDYLGLYCEROL_PHOSPHATIDYLINOSITOL TRANSFER PROTEIN"/>
    <property type="match status" value="1"/>
</dbReference>
<evidence type="ECO:0000313" key="9">
    <source>
        <dbReference type="EMBL" id="KAL3698559.1"/>
    </source>
</evidence>
<keyword evidence="4" id="KW-0813">Transport</keyword>
<dbReference type="EMBL" id="JBJQOH010000002">
    <property type="protein sequence ID" value="KAL3698559.1"/>
    <property type="molecule type" value="Genomic_DNA"/>
</dbReference>
<dbReference type="Proteomes" id="UP001633002">
    <property type="component" value="Unassembled WGS sequence"/>
</dbReference>
<protein>
    <recommendedName>
        <fullName evidence="8">MD-2-related lipid-recognition domain-containing protein</fullName>
    </recommendedName>
</protein>
<evidence type="ECO:0000259" key="8">
    <source>
        <dbReference type="SMART" id="SM00737"/>
    </source>
</evidence>
<dbReference type="SMART" id="SM00737">
    <property type="entry name" value="ML"/>
    <property type="match status" value="1"/>
</dbReference>